<dbReference type="OrthoDB" id="19639at2759"/>
<dbReference type="Proteomes" id="UP000000709">
    <property type="component" value="Unassembled WGS sequence"/>
</dbReference>
<evidence type="ECO:0000256" key="14">
    <source>
        <dbReference type="SAM" id="Phobius"/>
    </source>
</evidence>
<keyword evidence="8" id="KW-0256">Endoplasmic reticulum</keyword>
<comment type="similarity">
    <text evidence="4">Belongs to the UPP synthase family.</text>
</comment>
<dbReference type="STRING" id="619300.G3AQ68"/>
<comment type="pathway">
    <text evidence="3">Protein modification; protein glycosylation.</text>
</comment>
<dbReference type="GO" id="GO:0005789">
    <property type="term" value="C:endoplasmic reticulum membrane"/>
    <property type="evidence" value="ECO:0007669"/>
    <property type="project" value="UniProtKB-SubCell"/>
</dbReference>
<dbReference type="InterPro" id="IPR036424">
    <property type="entry name" value="UPP_synth-like_sf"/>
</dbReference>
<keyword evidence="9" id="KW-0460">Magnesium</keyword>
<name>G3AQ68_SPAPN</name>
<dbReference type="InParanoid" id="G3AQ68"/>
<evidence type="ECO:0000256" key="13">
    <source>
        <dbReference type="SAM" id="MobiDB-lite"/>
    </source>
</evidence>
<dbReference type="SUPFAM" id="SSF64005">
    <property type="entry name" value="Undecaprenyl diphosphate synthase"/>
    <property type="match status" value="1"/>
</dbReference>
<evidence type="ECO:0000256" key="8">
    <source>
        <dbReference type="ARBA" id="ARBA00022824"/>
    </source>
</evidence>
<dbReference type="HOGENOM" id="CLU_051870_0_0_1"/>
<dbReference type="EC" id="2.5.1.87" evidence="5"/>
<dbReference type="Gene3D" id="3.40.1180.10">
    <property type="entry name" value="Decaprenyl diphosphate synthase-like"/>
    <property type="match status" value="1"/>
</dbReference>
<dbReference type="GO" id="GO:0005811">
    <property type="term" value="C:lipid droplet"/>
    <property type="evidence" value="ECO:0007669"/>
    <property type="project" value="EnsemblFungi"/>
</dbReference>
<proteinExistence type="inferred from homology"/>
<dbReference type="GO" id="GO:0043048">
    <property type="term" value="P:dolichyl monophosphate biosynthetic process"/>
    <property type="evidence" value="ECO:0007669"/>
    <property type="project" value="EnsemblFungi"/>
</dbReference>
<evidence type="ECO:0000256" key="10">
    <source>
        <dbReference type="ARBA" id="ARBA00022989"/>
    </source>
</evidence>
<evidence type="ECO:0000313" key="15">
    <source>
        <dbReference type="EMBL" id="EGW31415.1"/>
    </source>
</evidence>
<dbReference type="OMA" id="AWSSCAG"/>
<feature type="region of interest" description="Disordered" evidence="13">
    <location>
        <begin position="41"/>
        <end position="64"/>
    </location>
</feature>
<dbReference type="UniPathway" id="UPA00378"/>
<evidence type="ECO:0000313" key="16">
    <source>
        <dbReference type="Proteomes" id="UP000000709"/>
    </source>
</evidence>
<dbReference type="PANTHER" id="PTHR21528:SF0">
    <property type="entry name" value="DEHYDRODOLICHYL DIPHOSPHATE SYNTHASE COMPLEX SUBUNIT NUS1"/>
    <property type="match status" value="1"/>
</dbReference>
<evidence type="ECO:0000256" key="9">
    <source>
        <dbReference type="ARBA" id="ARBA00022842"/>
    </source>
</evidence>
<keyword evidence="10 14" id="KW-1133">Transmembrane helix</keyword>
<reference evidence="15 16" key="1">
    <citation type="journal article" date="2011" name="Proc. Natl. Acad. Sci. U.S.A.">
        <title>Comparative genomics of xylose-fermenting fungi for enhanced biofuel production.</title>
        <authorList>
            <person name="Wohlbach D.J."/>
            <person name="Kuo A."/>
            <person name="Sato T.K."/>
            <person name="Potts K.M."/>
            <person name="Salamov A.A."/>
            <person name="LaButti K.M."/>
            <person name="Sun H."/>
            <person name="Clum A."/>
            <person name="Pangilinan J.L."/>
            <person name="Lindquist E.A."/>
            <person name="Lucas S."/>
            <person name="Lapidus A."/>
            <person name="Jin M."/>
            <person name="Gunawan C."/>
            <person name="Balan V."/>
            <person name="Dale B.E."/>
            <person name="Jeffries T.W."/>
            <person name="Zinkel R."/>
            <person name="Barry K.W."/>
            <person name="Grigoriev I.V."/>
            <person name="Gasch A.P."/>
        </authorList>
    </citation>
    <scope>NUCLEOTIDE SEQUENCE [LARGE SCALE GENOMIC DNA]</scope>
    <source>
        <strain evidence="16">NRRL Y-27907 / 11-Y1</strain>
    </source>
</reference>
<feature type="compositionally biased region" description="Polar residues" evidence="13">
    <location>
        <begin position="55"/>
        <end position="64"/>
    </location>
</feature>
<dbReference type="eggNOG" id="KOG2818">
    <property type="taxonomic scope" value="Eukaryota"/>
</dbReference>
<evidence type="ECO:0000256" key="4">
    <source>
        <dbReference type="ARBA" id="ARBA00005432"/>
    </source>
</evidence>
<evidence type="ECO:0000256" key="5">
    <source>
        <dbReference type="ARBA" id="ARBA00012596"/>
    </source>
</evidence>
<dbReference type="PANTHER" id="PTHR21528">
    <property type="entry name" value="DEHYDRODOLICHYL DIPHOSPHATE SYNTHASE COMPLEX SUBUNIT NUS1"/>
    <property type="match status" value="1"/>
</dbReference>
<dbReference type="RefSeq" id="XP_007376193.1">
    <property type="nucleotide sequence ID" value="XM_007376131.1"/>
</dbReference>
<comment type="catalytic activity">
    <reaction evidence="12">
        <text>n isopentenyl diphosphate + (2E,6E)-farnesyl diphosphate = a di-trans,poly-cis-polyprenyl diphosphate + n diphosphate</text>
        <dbReference type="Rhea" id="RHEA:53008"/>
        <dbReference type="Rhea" id="RHEA-COMP:19494"/>
        <dbReference type="ChEBI" id="CHEBI:33019"/>
        <dbReference type="ChEBI" id="CHEBI:128769"/>
        <dbReference type="ChEBI" id="CHEBI:136960"/>
        <dbReference type="ChEBI" id="CHEBI:175763"/>
        <dbReference type="EC" id="2.5.1.87"/>
    </reaction>
</comment>
<feature type="transmembrane region" description="Helical" evidence="14">
    <location>
        <begin position="89"/>
        <end position="108"/>
    </location>
</feature>
<organism evidence="16">
    <name type="scientific">Spathaspora passalidarum (strain NRRL Y-27907 / 11-Y1)</name>
    <dbReference type="NCBI Taxonomy" id="619300"/>
    <lineage>
        <taxon>Eukaryota</taxon>
        <taxon>Fungi</taxon>
        <taxon>Dikarya</taxon>
        <taxon>Ascomycota</taxon>
        <taxon>Saccharomycotina</taxon>
        <taxon>Pichiomycetes</taxon>
        <taxon>Debaryomycetaceae</taxon>
        <taxon>Spathaspora</taxon>
    </lineage>
</organism>
<keyword evidence="7 14" id="KW-0812">Transmembrane</keyword>
<dbReference type="FunCoup" id="G3AQ68">
    <property type="interactions" value="281"/>
</dbReference>
<comment type="subcellular location">
    <subcellularLocation>
        <location evidence="2">Endoplasmic reticulum membrane</location>
    </subcellularLocation>
</comment>
<keyword evidence="6" id="KW-0808">Transferase</keyword>
<dbReference type="GO" id="GO:1904423">
    <property type="term" value="C:dehydrodolichyl diphosphate synthase complex"/>
    <property type="evidence" value="ECO:0007669"/>
    <property type="project" value="EnsemblFungi"/>
</dbReference>
<evidence type="ECO:0000256" key="6">
    <source>
        <dbReference type="ARBA" id="ARBA00022679"/>
    </source>
</evidence>
<keyword evidence="16" id="KW-1185">Reference proteome</keyword>
<dbReference type="GeneID" id="18874133"/>
<keyword evidence="11 14" id="KW-0472">Membrane</keyword>
<accession>G3AQ68</accession>
<evidence type="ECO:0000256" key="11">
    <source>
        <dbReference type="ARBA" id="ARBA00023136"/>
    </source>
</evidence>
<gene>
    <name evidence="15" type="ORF">SPAPADRAFT_61977</name>
</gene>
<protein>
    <recommendedName>
        <fullName evidence="5">ditrans,polycis-polyprenyl diphosphate synthase [(2E,6E)-farnesyldiphosphate specific]</fullName>
        <ecNumber evidence="5">2.5.1.87</ecNumber>
    </recommendedName>
</protein>
<evidence type="ECO:0000256" key="7">
    <source>
        <dbReference type="ARBA" id="ARBA00022692"/>
    </source>
</evidence>
<comment type="cofactor">
    <cofactor evidence="1">
        <name>Mg(2+)</name>
        <dbReference type="ChEBI" id="CHEBI:18420"/>
    </cofactor>
</comment>
<dbReference type="AlphaFoldDB" id="G3AQ68"/>
<evidence type="ECO:0000256" key="3">
    <source>
        <dbReference type="ARBA" id="ARBA00004922"/>
    </source>
</evidence>
<dbReference type="KEGG" id="spaa:SPAPADRAFT_61977"/>
<sequence>MANILETVGLNSQADATLDQVTADATATTKSRRRKGIIVQPENVNEQLKTDRRQPPSSNRTTNPLTVSLGLTRDLVKQNKTTNSVLELIGFYINHFILLSLFFVISIFKNIQFAYRYMFLKVLTLSYYPNKSPQVIREDVNKLSKIPKVVSCILDLKDDEDENGGVLGLTNQIGELAAWCISAGIGQLIIYEYSGVLNQSSESLTSLSRYISKNLTLYFGTDTKPTFSITIPHKNLITFSEGASSTNRKVDLEISLISYVDGKPTIVDLARTMGELAVNGELSPKDINAELIDGELTDLVGPEPDLLISFAPSLDLEDYPPWHIRLTEIYWEPDNKEVSYPIFIRALQQFSNCKVNIGK</sequence>
<evidence type="ECO:0000256" key="1">
    <source>
        <dbReference type="ARBA" id="ARBA00001946"/>
    </source>
</evidence>
<evidence type="ECO:0000256" key="12">
    <source>
        <dbReference type="ARBA" id="ARBA00047353"/>
    </source>
</evidence>
<dbReference type="InterPro" id="IPR038887">
    <property type="entry name" value="Nus1/NgBR"/>
</dbReference>
<dbReference type="EMBL" id="GL996503">
    <property type="protein sequence ID" value="EGW31415.1"/>
    <property type="molecule type" value="Genomic_DNA"/>
</dbReference>
<dbReference type="GO" id="GO:0045547">
    <property type="term" value="F:ditrans,polycis-polyprenyl diphosphate synthase [(2E,6E)-farnesyl diphosphate specific] activity"/>
    <property type="evidence" value="ECO:0007669"/>
    <property type="project" value="UniProtKB-EC"/>
</dbReference>
<evidence type="ECO:0000256" key="2">
    <source>
        <dbReference type="ARBA" id="ARBA00004586"/>
    </source>
</evidence>